<dbReference type="Proteomes" id="UP000198981">
    <property type="component" value="Unassembled WGS sequence"/>
</dbReference>
<keyword evidence="2" id="KW-1185">Reference proteome</keyword>
<protein>
    <submittedName>
        <fullName evidence="1">Uncharacterized protein</fullName>
    </submittedName>
</protein>
<organism evidence="1 2">
    <name type="scientific">Klenkia marina</name>
    <dbReference type="NCBI Taxonomy" id="1960309"/>
    <lineage>
        <taxon>Bacteria</taxon>
        <taxon>Bacillati</taxon>
        <taxon>Actinomycetota</taxon>
        <taxon>Actinomycetes</taxon>
        <taxon>Geodermatophilales</taxon>
        <taxon>Geodermatophilaceae</taxon>
        <taxon>Klenkia</taxon>
    </lineage>
</organism>
<accession>A0A1G4Z089</accession>
<dbReference type="AlphaFoldDB" id="A0A1G4Z089"/>
<evidence type="ECO:0000313" key="2">
    <source>
        <dbReference type="Proteomes" id="UP000198981"/>
    </source>
</evidence>
<proteinExistence type="predicted"/>
<dbReference type="STRING" id="1960309.SAMN03159343_3892"/>
<evidence type="ECO:0000313" key="1">
    <source>
        <dbReference type="EMBL" id="SCX59093.1"/>
    </source>
</evidence>
<dbReference type="EMBL" id="FMUH01000007">
    <property type="protein sequence ID" value="SCX59093.1"/>
    <property type="molecule type" value="Genomic_DNA"/>
</dbReference>
<sequence length="63" mass="6593">MLLLPATAVTSWSAGSTAWQGICVVTAALCLPVLGHRGRLAVQDPLPAVEQCRPSAPLLTVQR</sequence>
<gene>
    <name evidence="1" type="ORF">SAMN03159343_3892</name>
</gene>
<name>A0A1G4Z089_9ACTN</name>
<reference evidence="2" key="1">
    <citation type="submission" date="2016-10" db="EMBL/GenBank/DDBJ databases">
        <authorList>
            <person name="Varghese N."/>
            <person name="Submissions S."/>
        </authorList>
    </citation>
    <scope>NUCLEOTIDE SEQUENCE [LARGE SCALE GENOMIC DNA]</scope>
    <source>
        <strain evidence="2">DSM 45722</strain>
    </source>
</reference>